<evidence type="ECO:0000256" key="3">
    <source>
        <dbReference type="ARBA" id="ARBA00023306"/>
    </source>
</evidence>
<keyword evidence="2" id="KW-0132">Cell division</keyword>
<keyword evidence="4" id="KW-0812">Transmembrane</keyword>
<evidence type="ECO:0000313" key="6">
    <source>
        <dbReference type="Proteomes" id="UP000639772"/>
    </source>
</evidence>
<accession>A0A835PHR3</accession>
<keyword evidence="3" id="KW-0131">Cell cycle</keyword>
<keyword evidence="4" id="KW-0472">Membrane</keyword>
<dbReference type="InterPro" id="IPR013922">
    <property type="entry name" value="Cyclin_PHO80-like"/>
</dbReference>
<keyword evidence="4" id="KW-1133">Transmembrane helix</keyword>
<evidence type="ECO:0000256" key="4">
    <source>
        <dbReference type="SAM" id="Phobius"/>
    </source>
</evidence>
<dbReference type="PANTHER" id="PTHR15615:SF91">
    <property type="entry name" value="CYCLIN-P4-1"/>
    <property type="match status" value="1"/>
</dbReference>
<organism evidence="5 6">
    <name type="scientific">Vanilla planifolia</name>
    <name type="common">Vanilla</name>
    <dbReference type="NCBI Taxonomy" id="51239"/>
    <lineage>
        <taxon>Eukaryota</taxon>
        <taxon>Viridiplantae</taxon>
        <taxon>Streptophyta</taxon>
        <taxon>Embryophyta</taxon>
        <taxon>Tracheophyta</taxon>
        <taxon>Spermatophyta</taxon>
        <taxon>Magnoliopsida</taxon>
        <taxon>Liliopsida</taxon>
        <taxon>Asparagales</taxon>
        <taxon>Orchidaceae</taxon>
        <taxon>Vanilloideae</taxon>
        <taxon>Vanilleae</taxon>
        <taxon>Vanilla</taxon>
    </lineage>
</organism>
<evidence type="ECO:0000256" key="2">
    <source>
        <dbReference type="ARBA" id="ARBA00022618"/>
    </source>
</evidence>
<dbReference type="SUPFAM" id="SSF47954">
    <property type="entry name" value="Cyclin-like"/>
    <property type="match status" value="1"/>
</dbReference>
<evidence type="ECO:0000313" key="5">
    <source>
        <dbReference type="EMBL" id="KAG0451653.1"/>
    </source>
</evidence>
<dbReference type="Gene3D" id="1.10.472.10">
    <property type="entry name" value="Cyclin-like"/>
    <property type="match status" value="1"/>
</dbReference>
<dbReference type="Pfam" id="PF08613">
    <property type="entry name" value="Cyclin"/>
    <property type="match status" value="1"/>
</dbReference>
<dbReference type="GO" id="GO:0051301">
    <property type="term" value="P:cell division"/>
    <property type="evidence" value="ECO:0007669"/>
    <property type="project" value="UniProtKB-KW"/>
</dbReference>
<comment type="caution">
    <text evidence="5">The sequence shown here is derived from an EMBL/GenBank/DDBJ whole genome shotgun (WGS) entry which is preliminary data.</text>
</comment>
<dbReference type="AlphaFoldDB" id="A0A835PHR3"/>
<comment type="similarity">
    <text evidence="1">Belongs to the cyclin family. Cyclin U/P subfamily.</text>
</comment>
<evidence type="ECO:0000256" key="1">
    <source>
        <dbReference type="ARBA" id="ARBA00007215"/>
    </source>
</evidence>
<dbReference type="GO" id="GO:0019901">
    <property type="term" value="F:protein kinase binding"/>
    <property type="evidence" value="ECO:0007669"/>
    <property type="project" value="InterPro"/>
</dbReference>
<protein>
    <recommendedName>
        <fullName evidence="7">Cyclin</fullName>
    </recommendedName>
</protein>
<dbReference type="EMBL" id="JADCNM010000052">
    <property type="protein sequence ID" value="KAG0451653.1"/>
    <property type="molecule type" value="Genomic_DNA"/>
</dbReference>
<gene>
    <name evidence="5" type="ORF">HPP92_026106</name>
</gene>
<reference evidence="5 6" key="1">
    <citation type="journal article" date="2020" name="Nat. Food">
        <title>A phased Vanilla planifolia genome enables genetic improvement of flavour and production.</title>
        <authorList>
            <person name="Hasing T."/>
            <person name="Tang H."/>
            <person name="Brym M."/>
            <person name="Khazi F."/>
            <person name="Huang T."/>
            <person name="Chambers A.H."/>
        </authorList>
    </citation>
    <scope>NUCLEOTIDE SEQUENCE [LARGE SCALE GENOMIC DNA]</scope>
    <source>
        <tissue evidence="5">Leaf</tissue>
    </source>
</reference>
<name>A0A835PHR3_VANPL</name>
<dbReference type="Proteomes" id="UP000639772">
    <property type="component" value="Unassembled WGS sequence"/>
</dbReference>
<dbReference type="PANTHER" id="PTHR15615">
    <property type="match status" value="1"/>
</dbReference>
<dbReference type="InterPro" id="IPR036915">
    <property type="entry name" value="Cyclin-like_sf"/>
</dbReference>
<evidence type="ECO:0008006" key="7">
    <source>
        <dbReference type="Google" id="ProtNLM"/>
    </source>
</evidence>
<feature type="transmembrane region" description="Helical" evidence="4">
    <location>
        <begin position="120"/>
        <end position="142"/>
    </location>
</feature>
<proteinExistence type="inferred from homology"/>
<dbReference type="OrthoDB" id="337735at2759"/>
<sequence length="157" mass="17695">MAEVEGPHGIPRIIVVLSSVLQHTADRNDSQLIHPSPPPHSAVAFFALSKPEISIRRYLERIFRFARCSSSCYVVAYIYLDRFLRLHPSLALDSFNVHRLLITSILTAVKFMDDRCGSPLFFSISCGFLFCSSSALFFIFSFNSMSISSSKFQHKPA</sequence>